<dbReference type="AlphaFoldDB" id="A0A1G1Y1Y3"/>
<organism evidence="4 5">
    <name type="scientific">Candidatus Buchananbacteria bacterium RIFCSPHIGHO2_01_FULL_39_14</name>
    <dbReference type="NCBI Taxonomy" id="1797532"/>
    <lineage>
        <taxon>Bacteria</taxon>
        <taxon>Candidatus Buchananiibacteriota</taxon>
    </lineage>
</organism>
<dbReference type="EMBL" id="MHIB01000001">
    <property type="protein sequence ID" value="OGY45587.1"/>
    <property type="molecule type" value="Genomic_DNA"/>
</dbReference>
<feature type="chain" id="PRO_5009581449" description="DUF5667 domain-containing protein" evidence="3">
    <location>
        <begin position="22"/>
        <end position="394"/>
    </location>
</feature>
<feature type="signal peptide" evidence="3">
    <location>
        <begin position="1"/>
        <end position="21"/>
    </location>
</feature>
<evidence type="ECO:0000256" key="2">
    <source>
        <dbReference type="SAM" id="Phobius"/>
    </source>
</evidence>
<keyword evidence="3" id="KW-0732">Signal</keyword>
<comment type="caution">
    <text evidence="4">The sequence shown here is derived from an EMBL/GenBank/DDBJ whole genome shotgun (WGS) entry which is preliminary data.</text>
</comment>
<keyword evidence="2" id="KW-1133">Transmembrane helix</keyword>
<gene>
    <name evidence="4" type="ORF">A2729_05315</name>
</gene>
<reference evidence="4 5" key="1">
    <citation type="journal article" date="2016" name="Nat. Commun.">
        <title>Thousands of microbial genomes shed light on interconnected biogeochemical processes in an aquifer system.</title>
        <authorList>
            <person name="Anantharaman K."/>
            <person name="Brown C.T."/>
            <person name="Hug L.A."/>
            <person name="Sharon I."/>
            <person name="Castelle C.J."/>
            <person name="Probst A.J."/>
            <person name="Thomas B.C."/>
            <person name="Singh A."/>
            <person name="Wilkins M.J."/>
            <person name="Karaoz U."/>
            <person name="Brodie E.L."/>
            <person name="Williams K.H."/>
            <person name="Hubbard S.S."/>
            <person name="Banfield J.F."/>
        </authorList>
    </citation>
    <scope>NUCLEOTIDE SEQUENCE [LARGE SCALE GENOMIC DNA]</scope>
</reference>
<feature type="compositionally biased region" description="Low complexity" evidence="1">
    <location>
        <begin position="345"/>
        <end position="354"/>
    </location>
</feature>
<keyword evidence="2" id="KW-0812">Transmembrane</keyword>
<evidence type="ECO:0000313" key="5">
    <source>
        <dbReference type="Proteomes" id="UP000178930"/>
    </source>
</evidence>
<feature type="transmembrane region" description="Helical" evidence="2">
    <location>
        <begin position="211"/>
        <end position="229"/>
    </location>
</feature>
<feature type="region of interest" description="Disordered" evidence="1">
    <location>
        <begin position="345"/>
        <end position="366"/>
    </location>
</feature>
<evidence type="ECO:0000256" key="3">
    <source>
        <dbReference type="SAM" id="SignalP"/>
    </source>
</evidence>
<evidence type="ECO:0000313" key="4">
    <source>
        <dbReference type="EMBL" id="OGY45587.1"/>
    </source>
</evidence>
<evidence type="ECO:0008006" key="6">
    <source>
        <dbReference type="Google" id="ProtNLM"/>
    </source>
</evidence>
<protein>
    <recommendedName>
        <fullName evidence="6">DUF5667 domain-containing protein</fullName>
    </recommendedName>
</protein>
<feature type="compositionally biased region" description="Basic and acidic residues" evidence="1">
    <location>
        <begin position="193"/>
        <end position="204"/>
    </location>
</feature>
<feature type="region of interest" description="Disordered" evidence="1">
    <location>
        <begin position="180"/>
        <end position="204"/>
    </location>
</feature>
<sequence length="394" mass="44920">MKSYFFILNLLIIIFSFSLSAQSGCFIEKDSSFYCQTIDKEQATEECQNKQCNIETSFIEDKDCTKENFPQCEQILCKSSCQNDFLGNCLSGPIPDDNKAEWCTPGCCAYPVNDQVKCSYQNRKGICEAQARNKNEKEFYYQPLDKQSCESLCTTEIATTQDLEENNFLVYKVQSFKTISNNSTPSQPTTAKTKTESKTSPAEKKESSSNSFIWLLAIIIFAGLGYYFYTQQQKHQSPTEEVRLTHPESLSTTSSTSLIPQFNFKTTPQSEALKHLHTTKVKEHEREDFFQSFGHFATKAQYEGSHLKTLKNIVELYERKKLSIPSTLTPKEKKALDLLQDLVSKTKQQQQTPSSPAPILNQPKPQPQLTLLQKKKKKELDDVLNALRQISKNT</sequence>
<name>A0A1G1Y1Y3_9BACT</name>
<evidence type="ECO:0000256" key="1">
    <source>
        <dbReference type="SAM" id="MobiDB-lite"/>
    </source>
</evidence>
<accession>A0A1G1Y1Y3</accession>
<proteinExistence type="predicted"/>
<keyword evidence="2" id="KW-0472">Membrane</keyword>
<dbReference type="Proteomes" id="UP000178930">
    <property type="component" value="Unassembled WGS sequence"/>
</dbReference>